<dbReference type="Gene3D" id="1.10.472.10">
    <property type="entry name" value="Cyclin-like"/>
    <property type="match status" value="1"/>
</dbReference>
<dbReference type="Proteomes" id="UP000191024">
    <property type="component" value="Chromosome G"/>
</dbReference>
<dbReference type="EMBL" id="LT598469">
    <property type="protein sequence ID" value="SCV01184.1"/>
    <property type="molecule type" value="Genomic_DNA"/>
</dbReference>
<dbReference type="OrthoDB" id="5304883at2759"/>
<accession>A0A1G4KAG8</accession>
<feature type="compositionally biased region" description="Basic and acidic residues" evidence="1">
    <location>
        <begin position="232"/>
        <end position="245"/>
    </location>
</feature>
<dbReference type="InterPro" id="IPR013922">
    <property type="entry name" value="Cyclin_PHO80-like"/>
</dbReference>
<dbReference type="GO" id="GO:0000307">
    <property type="term" value="C:cyclin-dependent protein kinase holoenzyme complex"/>
    <property type="evidence" value="ECO:0007669"/>
    <property type="project" value="UniProtKB-ARBA"/>
</dbReference>
<dbReference type="AlphaFoldDB" id="A0A1G4KAG8"/>
<evidence type="ECO:0000256" key="1">
    <source>
        <dbReference type="SAM" id="MobiDB-lite"/>
    </source>
</evidence>
<dbReference type="PANTHER" id="PTHR15615">
    <property type="match status" value="1"/>
</dbReference>
<feature type="compositionally biased region" description="Polar residues" evidence="1">
    <location>
        <begin position="8"/>
        <end position="23"/>
    </location>
</feature>
<dbReference type="GO" id="GO:0019901">
    <property type="term" value="F:protein kinase binding"/>
    <property type="evidence" value="ECO:0007669"/>
    <property type="project" value="InterPro"/>
</dbReference>
<keyword evidence="3" id="KW-1185">Reference proteome</keyword>
<feature type="compositionally biased region" description="Polar residues" evidence="1">
    <location>
        <begin position="218"/>
        <end position="228"/>
    </location>
</feature>
<dbReference type="PANTHER" id="PTHR15615:SF123">
    <property type="entry name" value="PHO85 CYCLIN-10-RELATED"/>
    <property type="match status" value="1"/>
</dbReference>
<evidence type="ECO:0000313" key="3">
    <source>
        <dbReference type="Proteomes" id="UP000191024"/>
    </source>
</evidence>
<sequence>MPEATGNPLLSKSFGQHTETPRSPSDFDLYANDDDDTFDLPLKSRFPHTDNFQELDAIPGLSGLDKKVRFEKDVPDTPTPSFPNSSVCGADELCVSKTETNSSSSSRKPHIEELIQHAQALDQYLGQNIHQINSFRSHLGSRTFYKSDETGGMGANSSSSIAATALTSASGSASNFVLSDSECSDYYEDDDHDIHSSAGANFDFKSIKDILSQHQPSAYPQKNLQAESADNIDERSNGDFSRDTSRPASLDSLPVGNGSVSQSPLLKIDYQREVAKSLSETTRPPDNCYSDVSAPEISASGALTVLTKTLQDLLSLSNKQNPIIDSSGESETDFKKMQPFRMKAAPTLGYEKYLDRLNTKFSFEPIVYLAAAYLLQKSVLHKVDNDLRVLVPLRSECVHRFIIAAIRISTKLLDDCIHSHAHFSKICGISKRLLTRLEVALLDIINYEGLKITNERLLSAIKTQEKLHQKADVDAC</sequence>
<feature type="region of interest" description="Disordered" evidence="1">
    <location>
        <begin position="218"/>
        <end position="258"/>
    </location>
</feature>
<protein>
    <submittedName>
        <fullName evidence="2">LAMI_0G09868g1_1</fullName>
    </submittedName>
</protein>
<feature type="region of interest" description="Disordered" evidence="1">
    <location>
        <begin position="1"/>
        <end position="32"/>
    </location>
</feature>
<dbReference type="STRING" id="1230905.A0A1G4KAG8"/>
<dbReference type="Pfam" id="PF08613">
    <property type="entry name" value="Cyclin"/>
    <property type="match status" value="1"/>
</dbReference>
<dbReference type="GO" id="GO:0016538">
    <property type="term" value="F:cyclin-dependent protein serine/threonine kinase regulator activity"/>
    <property type="evidence" value="ECO:0007669"/>
    <property type="project" value="TreeGrafter"/>
</dbReference>
<dbReference type="GO" id="GO:0005634">
    <property type="term" value="C:nucleus"/>
    <property type="evidence" value="ECO:0007669"/>
    <property type="project" value="TreeGrafter"/>
</dbReference>
<proteinExistence type="predicted"/>
<gene>
    <name evidence="2" type="ORF">LAMI_0G09868G</name>
</gene>
<evidence type="ECO:0000313" key="2">
    <source>
        <dbReference type="EMBL" id="SCV01184.1"/>
    </source>
</evidence>
<organism evidence="2 3">
    <name type="scientific">Lachancea mirantina</name>
    <dbReference type="NCBI Taxonomy" id="1230905"/>
    <lineage>
        <taxon>Eukaryota</taxon>
        <taxon>Fungi</taxon>
        <taxon>Dikarya</taxon>
        <taxon>Ascomycota</taxon>
        <taxon>Saccharomycotina</taxon>
        <taxon>Saccharomycetes</taxon>
        <taxon>Saccharomycetales</taxon>
        <taxon>Saccharomycetaceae</taxon>
        <taxon>Lachancea</taxon>
    </lineage>
</organism>
<name>A0A1G4KAG8_9SACH</name>
<reference evidence="2 3" key="1">
    <citation type="submission" date="2016-03" db="EMBL/GenBank/DDBJ databases">
        <authorList>
            <person name="Devillers H."/>
        </authorList>
    </citation>
    <scope>NUCLEOTIDE SEQUENCE [LARGE SCALE GENOMIC DNA]</scope>
    <source>
        <strain evidence="2">CBS 11717</strain>
    </source>
</reference>